<protein>
    <submittedName>
        <fullName evidence="1">CLUB</fullName>
    </submittedName>
</protein>
<dbReference type="Proteomes" id="UP000245207">
    <property type="component" value="Unassembled WGS sequence"/>
</dbReference>
<proteinExistence type="predicted"/>
<dbReference type="GO" id="GO:0005829">
    <property type="term" value="C:cytosol"/>
    <property type="evidence" value="ECO:0007669"/>
    <property type="project" value="GOC"/>
</dbReference>
<dbReference type="STRING" id="35608.A0A2U1PBJ5"/>
<dbReference type="InterPro" id="IPR045126">
    <property type="entry name" value="TRAPPC10/Trs130"/>
</dbReference>
<comment type="caution">
    <text evidence="1">The sequence shown here is derived from an EMBL/GenBank/DDBJ whole genome shotgun (WGS) entry which is preliminary data.</text>
</comment>
<dbReference type="GO" id="GO:0034498">
    <property type="term" value="P:early endosome to Golgi transport"/>
    <property type="evidence" value="ECO:0007669"/>
    <property type="project" value="TreeGrafter"/>
</dbReference>
<dbReference type="EMBL" id="PKPP01001391">
    <property type="protein sequence ID" value="PWA83100.1"/>
    <property type="molecule type" value="Genomic_DNA"/>
</dbReference>
<gene>
    <name evidence="1" type="ORF">CTI12_AA171740</name>
</gene>
<organism evidence="1 2">
    <name type="scientific">Artemisia annua</name>
    <name type="common">Sweet wormwood</name>
    <dbReference type="NCBI Taxonomy" id="35608"/>
    <lineage>
        <taxon>Eukaryota</taxon>
        <taxon>Viridiplantae</taxon>
        <taxon>Streptophyta</taxon>
        <taxon>Embryophyta</taxon>
        <taxon>Tracheophyta</taxon>
        <taxon>Spermatophyta</taxon>
        <taxon>Magnoliopsida</taxon>
        <taxon>eudicotyledons</taxon>
        <taxon>Gunneridae</taxon>
        <taxon>Pentapetalae</taxon>
        <taxon>asterids</taxon>
        <taxon>campanulids</taxon>
        <taxon>Asterales</taxon>
        <taxon>Asteraceae</taxon>
        <taxon>Asteroideae</taxon>
        <taxon>Anthemideae</taxon>
        <taxon>Artemisiinae</taxon>
        <taxon>Artemisia</taxon>
    </lineage>
</organism>
<dbReference type="OrthoDB" id="1718397at2759"/>
<dbReference type="GO" id="GO:1990071">
    <property type="term" value="C:TRAPPII protein complex"/>
    <property type="evidence" value="ECO:0007669"/>
    <property type="project" value="InterPro"/>
</dbReference>
<dbReference type="GO" id="GO:0006891">
    <property type="term" value="P:intra-Golgi vesicle-mediated transport"/>
    <property type="evidence" value="ECO:0007669"/>
    <property type="project" value="TreeGrafter"/>
</dbReference>
<accession>A0A2U1PBJ5</accession>
<dbReference type="PANTHER" id="PTHR13251:SF3">
    <property type="entry name" value="TRAFFICKING PROTEIN PARTICLE COMPLEX SUBUNIT 10"/>
    <property type="match status" value="1"/>
</dbReference>
<dbReference type="AlphaFoldDB" id="A0A2U1PBJ5"/>
<keyword evidence="2" id="KW-1185">Reference proteome</keyword>
<reference evidence="1 2" key="1">
    <citation type="journal article" date="2018" name="Mol. Plant">
        <title>The genome of Artemisia annua provides insight into the evolution of Asteraceae family and artemisinin biosynthesis.</title>
        <authorList>
            <person name="Shen Q."/>
            <person name="Zhang L."/>
            <person name="Liao Z."/>
            <person name="Wang S."/>
            <person name="Yan T."/>
            <person name="Shi P."/>
            <person name="Liu M."/>
            <person name="Fu X."/>
            <person name="Pan Q."/>
            <person name="Wang Y."/>
            <person name="Lv Z."/>
            <person name="Lu X."/>
            <person name="Zhang F."/>
            <person name="Jiang W."/>
            <person name="Ma Y."/>
            <person name="Chen M."/>
            <person name="Hao X."/>
            <person name="Li L."/>
            <person name="Tang Y."/>
            <person name="Lv G."/>
            <person name="Zhou Y."/>
            <person name="Sun X."/>
            <person name="Brodelius P.E."/>
            <person name="Rose J.K.C."/>
            <person name="Tang K."/>
        </authorList>
    </citation>
    <scope>NUCLEOTIDE SEQUENCE [LARGE SCALE GENOMIC DNA]</scope>
    <source>
        <strain evidence="2">cv. Huhao1</strain>
        <tissue evidence="1">Leaf</tissue>
    </source>
</reference>
<evidence type="ECO:0000313" key="2">
    <source>
        <dbReference type="Proteomes" id="UP000245207"/>
    </source>
</evidence>
<sequence>MANSFCRSIRNPQVPSLGRKTEDQAVLLDPGKKPLTNILQDDSFREFEFRNTFLHLLFKLNRPFEVAARVFLFVISYSKALALHKLMMPPQWCPQNHLKEFEIVEWP</sequence>
<dbReference type="PANTHER" id="PTHR13251">
    <property type="entry name" value="EPILEPSY HOLOPROSENCEPHALY CANDIDATE 1/TMEM1"/>
    <property type="match status" value="1"/>
</dbReference>
<name>A0A2U1PBJ5_ARTAN</name>
<evidence type="ECO:0000313" key="1">
    <source>
        <dbReference type="EMBL" id="PWA83100.1"/>
    </source>
</evidence>